<protein>
    <submittedName>
        <fullName evidence="2">Uncharacterized protein</fullName>
    </submittedName>
</protein>
<keyword evidence="3" id="KW-1185">Reference proteome</keyword>
<dbReference type="Proteomes" id="UP000588098">
    <property type="component" value="Unassembled WGS sequence"/>
</dbReference>
<gene>
    <name evidence="2" type="ORF">FHS42_001242</name>
</gene>
<organism evidence="2 3">
    <name type="scientific">Streptomyces zagrosensis</name>
    <dbReference type="NCBI Taxonomy" id="1042984"/>
    <lineage>
        <taxon>Bacteria</taxon>
        <taxon>Bacillati</taxon>
        <taxon>Actinomycetota</taxon>
        <taxon>Actinomycetes</taxon>
        <taxon>Kitasatosporales</taxon>
        <taxon>Streptomycetaceae</taxon>
        <taxon>Streptomyces</taxon>
    </lineage>
</organism>
<dbReference type="AlphaFoldDB" id="A0A7W9UXE9"/>
<feature type="compositionally biased region" description="Basic residues" evidence="1">
    <location>
        <begin position="69"/>
        <end position="79"/>
    </location>
</feature>
<sequence length="95" mass="10068">MCSPGGWKCPDRCDHGQGPRLGGWPPSSQGRRGPRGWPPSSDARGLPRRAGQGLLRTAGQGLPRTAGRGCRHRGARLVSRRATPTTCRGCPQGSE</sequence>
<reference evidence="2 3" key="1">
    <citation type="submission" date="2020-08" db="EMBL/GenBank/DDBJ databases">
        <title>Genomic Encyclopedia of Type Strains, Phase III (KMG-III): the genomes of soil and plant-associated and newly described type strains.</title>
        <authorList>
            <person name="Whitman W."/>
        </authorList>
    </citation>
    <scope>NUCLEOTIDE SEQUENCE [LARGE SCALE GENOMIC DNA]</scope>
    <source>
        <strain evidence="2 3">CECT 8305</strain>
    </source>
</reference>
<dbReference type="EMBL" id="JACHJL010000002">
    <property type="protein sequence ID" value="MBB5934216.1"/>
    <property type="molecule type" value="Genomic_DNA"/>
</dbReference>
<feature type="region of interest" description="Disordered" evidence="1">
    <location>
        <begin position="1"/>
        <end position="95"/>
    </location>
</feature>
<proteinExistence type="predicted"/>
<evidence type="ECO:0000256" key="1">
    <source>
        <dbReference type="SAM" id="MobiDB-lite"/>
    </source>
</evidence>
<evidence type="ECO:0000313" key="2">
    <source>
        <dbReference type="EMBL" id="MBB5934216.1"/>
    </source>
</evidence>
<name>A0A7W9UXE9_9ACTN</name>
<comment type="caution">
    <text evidence="2">The sequence shown here is derived from an EMBL/GenBank/DDBJ whole genome shotgun (WGS) entry which is preliminary data.</text>
</comment>
<evidence type="ECO:0000313" key="3">
    <source>
        <dbReference type="Proteomes" id="UP000588098"/>
    </source>
</evidence>
<accession>A0A7W9UXE9</accession>